<evidence type="ECO:0000313" key="4">
    <source>
        <dbReference type="Proteomes" id="UP001370490"/>
    </source>
</evidence>
<feature type="compositionally biased region" description="Polar residues" evidence="1">
    <location>
        <begin position="26"/>
        <end position="59"/>
    </location>
</feature>
<name>A0AAN8VQV2_9MAGN</name>
<feature type="transmembrane region" description="Helical" evidence="2">
    <location>
        <begin position="149"/>
        <end position="165"/>
    </location>
</feature>
<gene>
    <name evidence="3" type="ORF">RJ641_032053</name>
</gene>
<feature type="transmembrane region" description="Helical" evidence="2">
    <location>
        <begin position="205"/>
        <end position="227"/>
    </location>
</feature>
<dbReference type="Pfam" id="PF11255">
    <property type="entry name" value="DUF3054"/>
    <property type="match status" value="1"/>
</dbReference>
<feature type="transmembrane region" description="Helical" evidence="2">
    <location>
        <begin position="177"/>
        <end position="199"/>
    </location>
</feature>
<evidence type="ECO:0000256" key="1">
    <source>
        <dbReference type="SAM" id="MobiDB-lite"/>
    </source>
</evidence>
<feature type="transmembrane region" description="Helical" evidence="2">
    <location>
        <begin position="109"/>
        <end position="129"/>
    </location>
</feature>
<dbReference type="EMBL" id="JBAMMX010000006">
    <property type="protein sequence ID" value="KAK6938545.1"/>
    <property type="molecule type" value="Genomic_DNA"/>
</dbReference>
<accession>A0AAN8VQV2</accession>
<keyword evidence="2" id="KW-0812">Transmembrane</keyword>
<comment type="caution">
    <text evidence="3">The sequence shown here is derived from an EMBL/GenBank/DDBJ whole genome shotgun (WGS) entry which is preliminary data.</text>
</comment>
<sequence length="260" mass="27599">MVVLSQAPTGAVGALSSSKSSFNSPLKFTNPISLPKNSQKSLTLNASNADRTSVHSSSPPANPSLSTPSPSQSPPQPPTQFTVVDQESVPLEGVIQFEKPDFSSRIDKWGRLALLAGGDVFALVLFSAIGRLNHGFSVFDYETLRTADPFIAGWFLSAYFLGGFGDDGRGMNGFSKAVAAAAKSWALGIPLGLIIRGLASGHIPPFSFVAVTMGSTAVLLVGWRTILLSILPSSKSKKNDVYRRGSPFELFENAKSFDLC</sequence>
<proteinExistence type="predicted"/>
<protein>
    <recommendedName>
        <fullName evidence="5">Transmembrane protein</fullName>
    </recommendedName>
</protein>
<evidence type="ECO:0008006" key="5">
    <source>
        <dbReference type="Google" id="ProtNLM"/>
    </source>
</evidence>
<dbReference type="PANTHER" id="PTHR35283:SF3">
    <property type="entry name" value="T12C22.21 PROTEIN"/>
    <property type="match status" value="1"/>
</dbReference>
<dbReference type="AlphaFoldDB" id="A0AAN8VQV2"/>
<evidence type="ECO:0000313" key="3">
    <source>
        <dbReference type="EMBL" id="KAK6938545.1"/>
    </source>
</evidence>
<dbReference type="InterPro" id="IPR021414">
    <property type="entry name" value="DUF3054"/>
</dbReference>
<keyword evidence="2" id="KW-1133">Transmembrane helix</keyword>
<dbReference type="Proteomes" id="UP001370490">
    <property type="component" value="Unassembled WGS sequence"/>
</dbReference>
<reference evidence="3 4" key="1">
    <citation type="submission" date="2023-12" db="EMBL/GenBank/DDBJ databases">
        <title>A high-quality genome assembly for Dillenia turbinata (Dilleniales).</title>
        <authorList>
            <person name="Chanderbali A."/>
        </authorList>
    </citation>
    <scope>NUCLEOTIDE SEQUENCE [LARGE SCALE GENOMIC DNA]</scope>
    <source>
        <strain evidence="3">LSX21</strain>
        <tissue evidence="3">Leaf</tissue>
    </source>
</reference>
<feature type="region of interest" description="Disordered" evidence="1">
    <location>
        <begin position="1"/>
        <end position="81"/>
    </location>
</feature>
<keyword evidence="4" id="KW-1185">Reference proteome</keyword>
<dbReference type="PANTHER" id="PTHR35283">
    <property type="entry name" value="T12C22.21 PROTEIN"/>
    <property type="match status" value="1"/>
</dbReference>
<keyword evidence="2" id="KW-0472">Membrane</keyword>
<organism evidence="3 4">
    <name type="scientific">Dillenia turbinata</name>
    <dbReference type="NCBI Taxonomy" id="194707"/>
    <lineage>
        <taxon>Eukaryota</taxon>
        <taxon>Viridiplantae</taxon>
        <taxon>Streptophyta</taxon>
        <taxon>Embryophyta</taxon>
        <taxon>Tracheophyta</taxon>
        <taxon>Spermatophyta</taxon>
        <taxon>Magnoliopsida</taxon>
        <taxon>eudicotyledons</taxon>
        <taxon>Gunneridae</taxon>
        <taxon>Pentapetalae</taxon>
        <taxon>Dilleniales</taxon>
        <taxon>Dilleniaceae</taxon>
        <taxon>Dillenia</taxon>
    </lineage>
</organism>
<evidence type="ECO:0000256" key="2">
    <source>
        <dbReference type="SAM" id="Phobius"/>
    </source>
</evidence>